<keyword evidence="2" id="KW-1185">Reference proteome</keyword>
<comment type="caution">
    <text evidence="1">The sequence shown here is derived from an EMBL/GenBank/DDBJ whole genome shotgun (WGS) entry which is preliminary data.</text>
</comment>
<dbReference type="Proteomes" id="UP000275267">
    <property type="component" value="Unassembled WGS sequence"/>
</dbReference>
<dbReference type="AlphaFoldDB" id="A0A3L6QBP1"/>
<proteinExistence type="predicted"/>
<evidence type="ECO:0000313" key="2">
    <source>
        <dbReference type="Proteomes" id="UP000275267"/>
    </source>
</evidence>
<evidence type="ECO:0000313" key="1">
    <source>
        <dbReference type="EMBL" id="RLM75043.1"/>
    </source>
</evidence>
<sequence>MHSISLFGALDAPNESVAGEFLAPPSILTWSFRDYGFKRESGPDGRTAPSLGCRIAVGALASPISFLLGARSRPARECFLRVKDFCGGTHTAHKVPFNHNHKSHWIPKYFSQFLPTVGYLQLAGGDFDGACRDGGTRLRIGASPTSGSRDLPLVA</sequence>
<organism evidence="1 2">
    <name type="scientific">Panicum miliaceum</name>
    <name type="common">Proso millet</name>
    <name type="synonym">Broomcorn millet</name>
    <dbReference type="NCBI Taxonomy" id="4540"/>
    <lineage>
        <taxon>Eukaryota</taxon>
        <taxon>Viridiplantae</taxon>
        <taxon>Streptophyta</taxon>
        <taxon>Embryophyta</taxon>
        <taxon>Tracheophyta</taxon>
        <taxon>Spermatophyta</taxon>
        <taxon>Magnoliopsida</taxon>
        <taxon>Liliopsida</taxon>
        <taxon>Poales</taxon>
        <taxon>Poaceae</taxon>
        <taxon>PACMAD clade</taxon>
        <taxon>Panicoideae</taxon>
        <taxon>Panicodae</taxon>
        <taxon>Paniceae</taxon>
        <taxon>Panicinae</taxon>
        <taxon>Panicum</taxon>
        <taxon>Panicum sect. Panicum</taxon>
    </lineage>
</organism>
<reference evidence="2" key="1">
    <citation type="journal article" date="2019" name="Nat. Commun.">
        <title>The genome of broomcorn millet.</title>
        <authorList>
            <person name="Zou C."/>
            <person name="Miki D."/>
            <person name="Li D."/>
            <person name="Tang Q."/>
            <person name="Xiao L."/>
            <person name="Rajput S."/>
            <person name="Deng P."/>
            <person name="Jia W."/>
            <person name="Huang R."/>
            <person name="Zhang M."/>
            <person name="Sun Y."/>
            <person name="Hu J."/>
            <person name="Fu X."/>
            <person name="Schnable P.S."/>
            <person name="Li F."/>
            <person name="Zhang H."/>
            <person name="Feng B."/>
            <person name="Zhu X."/>
            <person name="Liu R."/>
            <person name="Schnable J.C."/>
            <person name="Zhu J.-K."/>
            <person name="Zhang H."/>
        </authorList>
    </citation>
    <scope>NUCLEOTIDE SEQUENCE [LARGE SCALE GENOMIC DNA]</scope>
</reference>
<protein>
    <submittedName>
        <fullName evidence="1">Uncharacterized protein</fullName>
    </submittedName>
</protein>
<dbReference type="EMBL" id="PQIB02000013">
    <property type="protein sequence ID" value="RLM75043.1"/>
    <property type="molecule type" value="Genomic_DNA"/>
</dbReference>
<name>A0A3L6QBP1_PANMI</name>
<gene>
    <name evidence="1" type="ORF">C2845_PM15G05190</name>
</gene>
<accession>A0A3L6QBP1</accession>